<dbReference type="InterPro" id="IPR017946">
    <property type="entry name" value="PLC-like_Pdiesterase_TIM-brl"/>
</dbReference>
<dbReference type="Proteomes" id="UP001519345">
    <property type="component" value="Unassembled WGS sequence"/>
</dbReference>
<dbReference type="GO" id="GO:0008889">
    <property type="term" value="F:glycerophosphodiester phosphodiesterase activity"/>
    <property type="evidence" value="ECO:0007669"/>
    <property type="project" value="UniProtKB-EC"/>
</dbReference>
<dbReference type="InterPro" id="IPR030395">
    <property type="entry name" value="GP_PDE_dom"/>
</dbReference>
<accession>A0ABS4IFG8</accession>
<dbReference type="PANTHER" id="PTHR46211">
    <property type="entry name" value="GLYCEROPHOSPHORYL DIESTER PHOSPHODIESTERASE"/>
    <property type="match status" value="1"/>
</dbReference>
<dbReference type="SUPFAM" id="SSF51695">
    <property type="entry name" value="PLC-like phosphodiesterases"/>
    <property type="match status" value="1"/>
</dbReference>
<dbReference type="Gene3D" id="3.20.20.190">
    <property type="entry name" value="Phosphatidylinositol (PI) phosphodiesterase"/>
    <property type="match status" value="1"/>
</dbReference>
<evidence type="ECO:0000259" key="1">
    <source>
        <dbReference type="PROSITE" id="PS51704"/>
    </source>
</evidence>
<protein>
    <submittedName>
        <fullName evidence="2">Glycerophosphoryl diester phosphodiesterase</fullName>
        <ecNumber evidence="2">3.1.4.46</ecNumber>
    </submittedName>
</protein>
<comment type="caution">
    <text evidence="2">The sequence shown here is derived from an EMBL/GenBank/DDBJ whole genome shotgun (WGS) entry which is preliminary data.</text>
</comment>
<sequence>MYPKIIAHRGASRLAPENTMPAFKIAHQQGAEGIETDVQLTKDNIPVLIHDERVKRTTNSVGYVKNFTFKELKQLDAGSWFSQKFVGTPITSLEEFLQWVYDKSLYLNLELKNNKIDYRDLEAIVYERIEHYQLLNSTTISSFNPNSLKRMREINNDIEVALLLSRKQKNLVRNAQEIGANAIHLNYRLLNHSIVKSLRQANMAIRIFTVNKQSHLNRCIAHGCDGVFTDVPGQALNYRRIYNDKEL</sequence>
<evidence type="ECO:0000313" key="3">
    <source>
        <dbReference type="Proteomes" id="UP001519345"/>
    </source>
</evidence>
<dbReference type="EMBL" id="JAGGKX010000007">
    <property type="protein sequence ID" value="MBP1969677.1"/>
    <property type="molecule type" value="Genomic_DNA"/>
</dbReference>
<proteinExistence type="predicted"/>
<feature type="domain" description="GP-PDE" evidence="1">
    <location>
        <begin position="3"/>
        <end position="239"/>
    </location>
</feature>
<evidence type="ECO:0000313" key="2">
    <source>
        <dbReference type="EMBL" id="MBP1969677.1"/>
    </source>
</evidence>
<dbReference type="PROSITE" id="PS51704">
    <property type="entry name" value="GP_PDE"/>
    <property type="match status" value="1"/>
</dbReference>
<keyword evidence="3" id="KW-1185">Reference proteome</keyword>
<dbReference type="PANTHER" id="PTHR46211:SF1">
    <property type="entry name" value="GLYCEROPHOSPHODIESTER PHOSPHODIESTERASE, CYTOPLASMIC"/>
    <property type="match status" value="1"/>
</dbReference>
<dbReference type="EC" id="3.1.4.46" evidence="2"/>
<gene>
    <name evidence="2" type="ORF">J2Z83_001784</name>
</gene>
<keyword evidence="2" id="KW-0378">Hydrolase</keyword>
<organism evidence="2 3">
    <name type="scientific">Virgibacillus natechei</name>
    <dbReference type="NCBI Taxonomy" id="1216297"/>
    <lineage>
        <taxon>Bacteria</taxon>
        <taxon>Bacillati</taxon>
        <taxon>Bacillota</taxon>
        <taxon>Bacilli</taxon>
        <taxon>Bacillales</taxon>
        <taxon>Bacillaceae</taxon>
        <taxon>Virgibacillus</taxon>
    </lineage>
</organism>
<dbReference type="RefSeq" id="WP_209462863.1">
    <property type="nucleotide sequence ID" value="NZ_CP110224.1"/>
</dbReference>
<dbReference type="Pfam" id="PF03009">
    <property type="entry name" value="GDPD"/>
    <property type="match status" value="1"/>
</dbReference>
<name>A0ABS4IFG8_9BACI</name>
<dbReference type="CDD" id="cd08563">
    <property type="entry name" value="GDPD_TtGDE_like"/>
    <property type="match status" value="1"/>
</dbReference>
<reference evidence="2 3" key="1">
    <citation type="submission" date="2021-03" db="EMBL/GenBank/DDBJ databases">
        <title>Genomic Encyclopedia of Type Strains, Phase IV (KMG-IV): sequencing the most valuable type-strain genomes for metagenomic binning, comparative biology and taxonomic classification.</title>
        <authorList>
            <person name="Goeker M."/>
        </authorList>
    </citation>
    <scope>NUCLEOTIDE SEQUENCE [LARGE SCALE GENOMIC DNA]</scope>
    <source>
        <strain evidence="2 3">DSM 25609</strain>
    </source>
</reference>